<evidence type="ECO:0000256" key="4">
    <source>
        <dbReference type="SAM" id="SignalP"/>
    </source>
</evidence>
<gene>
    <name evidence="5" type="ORF">C5F46_12260</name>
</gene>
<dbReference type="EMBL" id="PZKF01000031">
    <property type="protein sequence ID" value="PTE16803.1"/>
    <property type="molecule type" value="Genomic_DNA"/>
</dbReference>
<name>A0A2T4JG35_9RHOB</name>
<evidence type="ECO:0000313" key="6">
    <source>
        <dbReference type="Proteomes" id="UP000241899"/>
    </source>
</evidence>
<dbReference type="Pfam" id="PF03480">
    <property type="entry name" value="DctP"/>
    <property type="match status" value="1"/>
</dbReference>
<dbReference type="PANTHER" id="PTHR33376:SF15">
    <property type="entry name" value="BLL6794 PROTEIN"/>
    <property type="match status" value="1"/>
</dbReference>
<dbReference type="OrthoDB" id="7822595at2"/>
<dbReference type="Proteomes" id="UP000241899">
    <property type="component" value="Unassembled WGS sequence"/>
</dbReference>
<accession>A0A2T4JG35</accession>
<dbReference type="GO" id="GO:0055085">
    <property type="term" value="P:transmembrane transport"/>
    <property type="evidence" value="ECO:0007669"/>
    <property type="project" value="InterPro"/>
</dbReference>
<reference evidence="5 6" key="1">
    <citation type="submission" date="2018-03" db="EMBL/GenBank/DDBJ databases">
        <title>Rhodobacter veldkampii.</title>
        <authorList>
            <person name="Meyer T.E."/>
            <person name="Miller S."/>
            <person name="Lodha T."/>
            <person name="Gandham S."/>
            <person name="Chintalapati S."/>
            <person name="Chintalapati V.R."/>
        </authorList>
    </citation>
    <scope>NUCLEOTIDE SEQUENCE [LARGE SCALE GENOMIC DNA]</scope>
    <source>
        <strain evidence="5 6">DSM 11550</strain>
    </source>
</reference>
<dbReference type="CDD" id="cd13665">
    <property type="entry name" value="PBP2_TRAP_Dctp3_4"/>
    <property type="match status" value="1"/>
</dbReference>
<dbReference type="InterPro" id="IPR038404">
    <property type="entry name" value="TRAP_DctP_sf"/>
</dbReference>
<evidence type="ECO:0000256" key="1">
    <source>
        <dbReference type="ARBA" id="ARBA00004418"/>
    </source>
</evidence>
<dbReference type="RefSeq" id="WP_107325639.1">
    <property type="nucleotide sequence ID" value="NZ_NHSP01000070.1"/>
</dbReference>
<dbReference type="AlphaFoldDB" id="A0A2T4JG35"/>
<dbReference type="NCBIfam" id="NF037995">
    <property type="entry name" value="TRAP_S1"/>
    <property type="match status" value="1"/>
</dbReference>
<dbReference type="GO" id="GO:0042597">
    <property type="term" value="C:periplasmic space"/>
    <property type="evidence" value="ECO:0007669"/>
    <property type="project" value="UniProtKB-SubCell"/>
</dbReference>
<dbReference type="InterPro" id="IPR018389">
    <property type="entry name" value="DctP_fam"/>
</dbReference>
<evidence type="ECO:0000256" key="2">
    <source>
        <dbReference type="ARBA" id="ARBA00022729"/>
    </source>
</evidence>
<keyword evidence="2 4" id="KW-0732">Signal</keyword>
<organism evidence="5 6">
    <name type="scientific">Phaeovulum veldkampii DSM 11550</name>
    <dbReference type="NCBI Taxonomy" id="1185920"/>
    <lineage>
        <taxon>Bacteria</taxon>
        <taxon>Pseudomonadati</taxon>
        <taxon>Pseudomonadota</taxon>
        <taxon>Alphaproteobacteria</taxon>
        <taxon>Rhodobacterales</taxon>
        <taxon>Paracoccaceae</taxon>
        <taxon>Phaeovulum</taxon>
    </lineage>
</organism>
<comment type="subcellular location">
    <subcellularLocation>
        <location evidence="1">Periplasm</location>
    </subcellularLocation>
</comment>
<feature type="signal peptide" evidence="4">
    <location>
        <begin position="1"/>
        <end position="25"/>
    </location>
</feature>
<proteinExistence type="predicted"/>
<sequence>MVRSRLVAGLAASVLAFGLAMPAAAQEVVLKLHQFLPAQSFVPANILDPWADRIEAESQGRIRIERFPAMQLGGKPADLVDQMQDGVVDIVWTLPGYTPGRFPRTEVFELPFMVRDAEGASRAFWQLAQSDMRDADFKDMHLLGAWVHGPGVIHSARPVARLEDMAGLKLRAPSRATTRLLEQLGAVAVGMPVPAVPEAMSKGVIDGALLPWEVTSSIKVQELVGHHTEFPGRGVYVATFILAMNKDVYEGLPQDLRAVIDAASGEGFSAQAGRLQQGADAPQRQVAADRGNAIVTLDAAEAARWETAAAPVTAAWVAELEAAGIDGQALLDKARGLLAQNAN</sequence>
<keyword evidence="3" id="KW-0574">Periplasm</keyword>
<feature type="chain" id="PRO_5015406138" evidence="4">
    <location>
        <begin position="26"/>
        <end position="343"/>
    </location>
</feature>
<dbReference type="PANTHER" id="PTHR33376">
    <property type="match status" value="1"/>
</dbReference>
<protein>
    <submittedName>
        <fullName evidence="5">C4-dicarboxylate ABC transporter</fullName>
    </submittedName>
</protein>
<comment type="caution">
    <text evidence="5">The sequence shown here is derived from an EMBL/GenBank/DDBJ whole genome shotgun (WGS) entry which is preliminary data.</text>
</comment>
<evidence type="ECO:0000256" key="3">
    <source>
        <dbReference type="ARBA" id="ARBA00022764"/>
    </source>
</evidence>
<evidence type="ECO:0000313" key="5">
    <source>
        <dbReference type="EMBL" id="PTE16803.1"/>
    </source>
</evidence>
<dbReference type="Gene3D" id="3.40.190.170">
    <property type="entry name" value="Bacterial extracellular solute-binding protein, family 7"/>
    <property type="match status" value="1"/>
</dbReference>
<keyword evidence="6" id="KW-1185">Reference proteome</keyword>